<keyword evidence="1" id="KW-0732">Signal</keyword>
<evidence type="ECO:0000259" key="2">
    <source>
        <dbReference type="PROSITE" id="PS50011"/>
    </source>
</evidence>
<dbReference type="InterPro" id="IPR000719">
    <property type="entry name" value="Prot_kinase_dom"/>
</dbReference>
<dbReference type="PANTHER" id="PTHR47976">
    <property type="entry name" value="G-TYPE LECTIN S-RECEPTOR-LIKE SERINE/THREONINE-PROTEIN KINASE SD2-5"/>
    <property type="match status" value="1"/>
</dbReference>
<dbReference type="Proteomes" id="UP001454036">
    <property type="component" value="Unassembled WGS sequence"/>
</dbReference>
<sequence>MVIGYLGDNSEPSSAQFLRMTPDGHLKVYENRITDNSSGWIEVGDLLTHYLSLDECNYPLVCGRYEICNNGKQCSCPPGSSSIISLNYFKPINEEQPNQGCSAVTPLTCNFLRKEVARSDIFSLMRIDGNATLYISSTLIKVQNTTNLTSRHRNNQPLKVGIALGMPSTFSSEELKNATENFTKKLGERGTKSCTLISSRKISFLDEDWNAKIFVFGVAKLIDKKQRKVITNMRGTASYLAPKWLSGVVIEKLDVYSFGVVL</sequence>
<dbReference type="Gene3D" id="1.10.510.10">
    <property type="entry name" value="Transferase(Phosphotransferase) domain 1"/>
    <property type="match status" value="1"/>
</dbReference>
<feature type="domain" description="Protein kinase" evidence="2">
    <location>
        <begin position="1"/>
        <end position="262"/>
    </location>
</feature>
<evidence type="ECO:0000313" key="4">
    <source>
        <dbReference type="Proteomes" id="UP001454036"/>
    </source>
</evidence>
<protein>
    <recommendedName>
        <fullName evidence="2">Protein kinase domain-containing protein</fullName>
    </recommendedName>
</protein>
<evidence type="ECO:0000256" key="1">
    <source>
        <dbReference type="ARBA" id="ARBA00022729"/>
    </source>
</evidence>
<dbReference type="PANTHER" id="PTHR47976:SF30">
    <property type="entry name" value="RECEPTOR-LIKE SERINE_THREONINE-PROTEIN KINASE"/>
    <property type="match status" value="1"/>
</dbReference>
<dbReference type="InterPro" id="IPR051343">
    <property type="entry name" value="G-type_lectin_kinases/EP1-like"/>
</dbReference>
<dbReference type="GO" id="GO:0005524">
    <property type="term" value="F:ATP binding"/>
    <property type="evidence" value="ECO:0007669"/>
    <property type="project" value="InterPro"/>
</dbReference>
<dbReference type="SUPFAM" id="SSF56112">
    <property type="entry name" value="Protein kinase-like (PK-like)"/>
    <property type="match status" value="1"/>
</dbReference>
<organism evidence="3 4">
    <name type="scientific">Lithospermum erythrorhizon</name>
    <name type="common">Purple gromwell</name>
    <name type="synonym">Lithospermum officinale var. erythrorhizon</name>
    <dbReference type="NCBI Taxonomy" id="34254"/>
    <lineage>
        <taxon>Eukaryota</taxon>
        <taxon>Viridiplantae</taxon>
        <taxon>Streptophyta</taxon>
        <taxon>Embryophyta</taxon>
        <taxon>Tracheophyta</taxon>
        <taxon>Spermatophyta</taxon>
        <taxon>Magnoliopsida</taxon>
        <taxon>eudicotyledons</taxon>
        <taxon>Gunneridae</taxon>
        <taxon>Pentapetalae</taxon>
        <taxon>asterids</taxon>
        <taxon>lamiids</taxon>
        <taxon>Boraginales</taxon>
        <taxon>Boraginaceae</taxon>
        <taxon>Boraginoideae</taxon>
        <taxon>Lithospermeae</taxon>
        <taxon>Lithospermum</taxon>
    </lineage>
</organism>
<dbReference type="EMBL" id="BAABME010026117">
    <property type="protein sequence ID" value="GAA0173319.1"/>
    <property type="molecule type" value="Genomic_DNA"/>
</dbReference>
<dbReference type="InterPro" id="IPR011009">
    <property type="entry name" value="Kinase-like_dom_sf"/>
</dbReference>
<evidence type="ECO:0000313" key="3">
    <source>
        <dbReference type="EMBL" id="GAA0173319.1"/>
    </source>
</evidence>
<proteinExistence type="predicted"/>
<reference evidence="3 4" key="1">
    <citation type="submission" date="2024-01" db="EMBL/GenBank/DDBJ databases">
        <title>The complete chloroplast genome sequence of Lithospermum erythrorhizon: insights into the phylogenetic relationship among Boraginaceae species and the maternal lineages of purple gromwells.</title>
        <authorList>
            <person name="Okada T."/>
            <person name="Watanabe K."/>
        </authorList>
    </citation>
    <scope>NUCLEOTIDE SEQUENCE [LARGE SCALE GENOMIC DNA]</scope>
</reference>
<accession>A0AAV3RBV3</accession>
<dbReference type="GO" id="GO:0004672">
    <property type="term" value="F:protein kinase activity"/>
    <property type="evidence" value="ECO:0007669"/>
    <property type="project" value="InterPro"/>
</dbReference>
<gene>
    <name evidence="3" type="ORF">LIER_41500</name>
</gene>
<dbReference type="PROSITE" id="PS50011">
    <property type="entry name" value="PROTEIN_KINASE_DOM"/>
    <property type="match status" value="1"/>
</dbReference>
<dbReference type="AlphaFoldDB" id="A0AAV3RBV3"/>
<comment type="caution">
    <text evidence="3">The sequence shown here is derived from an EMBL/GenBank/DDBJ whole genome shotgun (WGS) entry which is preliminary data.</text>
</comment>
<name>A0AAV3RBV3_LITER</name>
<keyword evidence="4" id="KW-1185">Reference proteome</keyword>